<evidence type="ECO:0000256" key="1">
    <source>
        <dbReference type="ARBA" id="ARBA00004496"/>
    </source>
</evidence>
<feature type="domain" description="RecX second three-helical" evidence="7">
    <location>
        <begin position="141"/>
        <end position="182"/>
    </location>
</feature>
<keyword evidence="11" id="KW-1185">Reference proteome</keyword>
<dbReference type="Pfam" id="PF02631">
    <property type="entry name" value="RecX_HTH2"/>
    <property type="match status" value="1"/>
</dbReference>
<evidence type="ECO:0000256" key="5">
    <source>
        <dbReference type="HAMAP-Rule" id="MF_01114"/>
    </source>
</evidence>
<reference evidence="11" key="1">
    <citation type="journal article" date="2010" name="Stand. Genomic Sci.">
        <title>Complete genome sequence of 'Thermobaculum terrenum' type strain (YNP1).</title>
        <authorList>
            <person name="Kiss H."/>
            <person name="Cleland D."/>
            <person name="Lapidus A."/>
            <person name="Lucas S."/>
            <person name="Glavina Del Rio T."/>
            <person name="Nolan M."/>
            <person name="Tice H."/>
            <person name="Han C."/>
            <person name="Goodwin L."/>
            <person name="Pitluck S."/>
            <person name="Liolios K."/>
            <person name="Ivanova N."/>
            <person name="Mavromatis K."/>
            <person name="Ovchinnikova G."/>
            <person name="Pati A."/>
            <person name="Chen A."/>
            <person name="Palaniappan K."/>
            <person name="Land M."/>
            <person name="Hauser L."/>
            <person name="Chang Y."/>
            <person name="Jeffries C."/>
            <person name="Lu M."/>
            <person name="Brettin T."/>
            <person name="Detter J."/>
            <person name="Goker M."/>
            <person name="Tindall B."/>
            <person name="Beck B."/>
            <person name="McDermott T."/>
            <person name="Woyke T."/>
            <person name="Bristow J."/>
            <person name="Eisen J."/>
            <person name="Markowitz V."/>
            <person name="Hugenholtz P."/>
            <person name="Kyrpides N."/>
            <person name="Klenk H."/>
            <person name="Cheng J."/>
        </authorList>
    </citation>
    <scope>NUCLEOTIDE SEQUENCE [LARGE SCALE GENOMIC DNA]</scope>
    <source>
        <strain evidence="11">ATCC BAA-798 / YNP1</strain>
    </source>
</reference>
<evidence type="ECO:0000256" key="4">
    <source>
        <dbReference type="ARBA" id="ARBA00022490"/>
    </source>
</evidence>
<evidence type="ECO:0000256" key="6">
    <source>
        <dbReference type="SAM" id="MobiDB-lite"/>
    </source>
</evidence>
<dbReference type="Pfam" id="PF21982">
    <property type="entry name" value="RecX_HTH1"/>
    <property type="match status" value="1"/>
</dbReference>
<sequence length="253" mass="29409">MCSSGKTEFSGRGSSNIPDNNREGTPTSLNGEKKLVVTGIERQKGNRNRFSIYLNGRYAFSLSESLAWEYRIEEGKTLTEAEIDELVHKDKFDKAFDAAVRLLAVRPRSESELIQRLRRKGVDENVIDEAIDKLRTLGYVNDEDFARFWVQNREQFSPMGSRRLKFELRQKGVESDTVDEVLEDEVGPDEYELAYRAARSKLRSYTGLEYQDFYRRMGGFLSRRGFDYETSSKVIKQLWRELHADQDERSVEN</sequence>
<dbReference type="Gene3D" id="1.10.10.10">
    <property type="entry name" value="Winged helix-like DNA-binding domain superfamily/Winged helix DNA-binding domain"/>
    <property type="match status" value="3"/>
</dbReference>
<gene>
    <name evidence="5" type="primary">recX</name>
    <name evidence="10" type="ordered locus">Tter_0073</name>
</gene>
<dbReference type="AlphaFoldDB" id="D1CDI9"/>
<evidence type="ECO:0000256" key="2">
    <source>
        <dbReference type="ARBA" id="ARBA00009695"/>
    </source>
</evidence>
<evidence type="ECO:0000313" key="11">
    <source>
        <dbReference type="Proteomes" id="UP000000323"/>
    </source>
</evidence>
<proteinExistence type="inferred from homology"/>
<dbReference type="eggNOG" id="COG2137">
    <property type="taxonomic scope" value="Bacteria"/>
</dbReference>
<comment type="similarity">
    <text evidence="2 5">Belongs to the RecX family.</text>
</comment>
<organism evidence="10 11">
    <name type="scientific">Thermobaculum terrenum (strain ATCC BAA-798 / CCMEE 7001 / YNP1)</name>
    <dbReference type="NCBI Taxonomy" id="525904"/>
    <lineage>
        <taxon>Bacteria</taxon>
        <taxon>Bacillati</taxon>
        <taxon>Chloroflexota</taxon>
        <taxon>Chloroflexia</taxon>
        <taxon>Candidatus Thermobaculales</taxon>
        <taxon>Candidatus Thermobaculaceae</taxon>
        <taxon>Thermobaculum</taxon>
    </lineage>
</organism>
<feature type="compositionally biased region" description="Polar residues" evidence="6">
    <location>
        <begin position="1"/>
        <end position="30"/>
    </location>
</feature>
<dbReference type="KEGG" id="ttr:Tter_0073"/>
<evidence type="ECO:0000259" key="9">
    <source>
        <dbReference type="Pfam" id="PF21982"/>
    </source>
</evidence>
<dbReference type="EMBL" id="CP001825">
    <property type="protein sequence ID" value="ACZ40995.1"/>
    <property type="molecule type" value="Genomic_DNA"/>
</dbReference>
<evidence type="ECO:0000313" key="10">
    <source>
        <dbReference type="EMBL" id="ACZ40995.1"/>
    </source>
</evidence>
<dbReference type="InterPro" id="IPR053925">
    <property type="entry name" value="RecX_HTH_3rd"/>
</dbReference>
<dbReference type="PANTHER" id="PTHR33602">
    <property type="entry name" value="REGULATORY PROTEIN RECX FAMILY PROTEIN"/>
    <property type="match status" value="1"/>
</dbReference>
<dbReference type="InterPro" id="IPR003783">
    <property type="entry name" value="Regulatory_RecX"/>
</dbReference>
<feature type="domain" description="RecX first three-helical" evidence="9">
    <location>
        <begin position="95"/>
        <end position="134"/>
    </location>
</feature>
<accession>D1CDI9</accession>
<dbReference type="Proteomes" id="UP000000323">
    <property type="component" value="Chromosome 1"/>
</dbReference>
<feature type="domain" description="RecX third three-helical" evidence="8">
    <location>
        <begin position="189"/>
        <end position="235"/>
    </location>
</feature>
<comment type="subcellular location">
    <subcellularLocation>
        <location evidence="1 5">Cytoplasm</location>
    </subcellularLocation>
</comment>
<evidence type="ECO:0000256" key="3">
    <source>
        <dbReference type="ARBA" id="ARBA00018111"/>
    </source>
</evidence>
<dbReference type="OrthoDB" id="9804967at2"/>
<name>D1CDI9_THET1</name>
<protein>
    <recommendedName>
        <fullName evidence="3 5">Regulatory protein RecX</fullName>
    </recommendedName>
</protein>
<dbReference type="InterPro" id="IPR053924">
    <property type="entry name" value="RecX_HTH_2nd"/>
</dbReference>
<dbReference type="Pfam" id="PF21981">
    <property type="entry name" value="RecX_HTH3"/>
    <property type="match status" value="1"/>
</dbReference>
<dbReference type="STRING" id="525904.Tter_0073"/>
<dbReference type="HOGENOM" id="CLU_066607_4_1_0"/>
<dbReference type="PANTHER" id="PTHR33602:SF1">
    <property type="entry name" value="REGULATORY PROTEIN RECX FAMILY PROTEIN"/>
    <property type="match status" value="1"/>
</dbReference>
<dbReference type="HAMAP" id="MF_01114">
    <property type="entry name" value="RecX"/>
    <property type="match status" value="1"/>
</dbReference>
<dbReference type="InterPro" id="IPR036388">
    <property type="entry name" value="WH-like_DNA-bd_sf"/>
</dbReference>
<feature type="region of interest" description="Disordered" evidence="6">
    <location>
        <begin position="1"/>
        <end position="32"/>
    </location>
</feature>
<keyword evidence="4 5" id="KW-0963">Cytoplasm</keyword>
<dbReference type="RefSeq" id="WP_012874030.1">
    <property type="nucleotide sequence ID" value="NC_013525.1"/>
</dbReference>
<dbReference type="GO" id="GO:0006282">
    <property type="term" value="P:regulation of DNA repair"/>
    <property type="evidence" value="ECO:0007669"/>
    <property type="project" value="UniProtKB-UniRule"/>
</dbReference>
<evidence type="ECO:0000259" key="7">
    <source>
        <dbReference type="Pfam" id="PF02631"/>
    </source>
</evidence>
<evidence type="ECO:0000259" key="8">
    <source>
        <dbReference type="Pfam" id="PF21981"/>
    </source>
</evidence>
<dbReference type="GO" id="GO:0005737">
    <property type="term" value="C:cytoplasm"/>
    <property type="evidence" value="ECO:0007669"/>
    <property type="project" value="UniProtKB-SubCell"/>
</dbReference>
<dbReference type="InterPro" id="IPR053926">
    <property type="entry name" value="RecX_HTH_1st"/>
</dbReference>
<comment type="function">
    <text evidence="5">Modulates RecA activity.</text>
</comment>